<evidence type="ECO:0000313" key="12">
    <source>
        <dbReference type="EMBL" id="KAF5317676.1"/>
    </source>
</evidence>
<name>A0A8H5B6S0_9AGAR</name>
<dbReference type="AlphaFoldDB" id="A0A8H5B6S0"/>
<dbReference type="EMBL" id="JAACJJ010000032">
    <property type="protein sequence ID" value="KAF5317676.1"/>
    <property type="molecule type" value="Genomic_DNA"/>
</dbReference>
<evidence type="ECO:0000256" key="4">
    <source>
        <dbReference type="ARBA" id="ARBA00022723"/>
    </source>
</evidence>
<evidence type="ECO:0000256" key="9">
    <source>
        <dbReference type="ARBA" id="ARBA00023157"/>
    </source>
</evidence>
<dbReference type="InterPro" id="IPR054497">
    <property type="entry name" value="LPMO_AA14"/>
</dbReference>
<evidence type="ECO:0000256" key="10">
    <source>
        <dbReference type="ARBA" id="ARBA00023180"/>
    </source>
</evidence>
<dbReference type="GO" id="GO:0004497">
    <property type="term" value="F:monooxygenase activity"/>
    <property type="evidence" value="ECO:0007669"/>
    <property type="project" value="UniProtKB-KW"/>
</dbReference>
<evidence type="ECO:0000256" key="1">
    <source>
        <dbReference type="ARBA" id="ARBA00001973"/>
    </source>
</evidence>
<dbReference type="GO" id="GO:0046872">
    <property type="term" value="F:metal ion binding"/>
    <property type="evidence" value="ECO:0007669"/>
    <property type="project" value="UniProtKB-KW"/>
</dbReference>
<evidence type="ECO:0000256" key="8">
    <source>
        <dbReference type="ARBA" id="ARBA00023033"/>
    </source>
</evidence>
<evidence type="ECO:0000256" key="3">
    <source>
        <dbReference type="ARBA" id="ARBA00022525"/>
    </source>
</evidence>
<gene>
    <name evidence="12" type="ORF">D9619_012681</name>
</gene>
<evidence type="ECO:0000256" key="6">
    <source>
        <dbReference type="ARBA" id="ARBA00023002"/>
    </source>
</evidence>
<keyword evidence="4" id="KW-0479">Metal-binding</keyword>
<keyword evidence="8" id="KW-0503">Monooxygenase</keyword>
<comment type="subcellular location">
    <subcellularLocation>
        <location evidence="2">Secreted</location>
    </subcellularLocation>
</comment>
<reference evidence="12 13" key="1">
    <citation type="journal article" date="2020" name="ISME J.">
        <title>Uncovering the hidden diversity of litter-decomposition mechanisms in mushroom-forming fungi.</title>
        <authorList>
            <person name="Floudas D."/>
            <person name="Bentzer J."/>
            <person name="Ahren D."/>
            <person name="Johansson T."/>
            <person name="Persson P."/>
            <person name="Tunlid A."/>
        </authorList>
    </citation>
    <scope>NUCLEOTIDE SEQUENCE [LARGE SCALE GENOMIC DNA]</scope>
    <source>
        <strain evidence="12 13">CBS 101986</strain>
    </source>
</reference>
<keyword evidence="5" id="KW-0732">Signal</keyword>
<comment type="cofactor">
    <cofactor evidence="1">
        <name>Cu(2+)</name>
        <dbReference type="ChEBI" id="CHEBI:29036"/>
    </cofactor>
</comment>
<organism evidence="12 13">
    <name type="scientific">Psilocybe cf. subviscida</name>
    <dbReference type="NCBI Taxonomy" id="2480587"/>
    <lineage>
        <taxon>Eukaryota</taxon>
        <taxon>Fungi</taxon>
        <taxon>Dikarya</taxon>
        <taxon>Basidiomycota</taxon>
        <taxon>Agaricomycotina</taxon>
        <taxon>Agaricomycetes</taxon>
        <taxon>Agaricomycetidae</taxon>
        <taxon>Agaricales</taxon>
        <taxon>Agaricineae</taxon>
        <taxon>Strophariaceae</taxon>
        <taxon>Psilocybe</taxon>
    </lineage>
</organism>
<dbReference type="GO" id="GO:0005576">
    <property type="term" value="C:extracellular region"/>
    <property type="evidence" value="ECO:0007669"/>
    <property type="project" value="UniProtKB-SubCell"/>
</dbReference>
<keyword evidence="7" id="KW-0186">Copper</keyword>
<evidence type="ECO:0000256" key="7">
    <source>
        <dbReference type="ARBA" id="ARBA00023008"/>
    </source>
</evidence>
<accession>A0A8H5B6S0</accession>
<keyword evidence="6" id="KW-0560">Oxidoreductase</keyword>
<keyword evidence="3" id="KW-0964">Secreted</keyword>
<evidence type="ECO:0000313" key="13">
    <source>
        <dbReference type="Proteomes" id="UP000567179"/>
    </source>
</evidence>
<keyword evidence="13" id="KW-1185">Reference proteome</keyword>
<keyword evidence="10" id="KW-0325">Glycoprotein</keyword>
<dbReference type="Pfam" id="PF22810">
    <property type="entry name" value="LPMO_AA14"/>
    <property type="match status" value="1"/>
</dbReference>
<sequence length="272" mass="29956">MYCMKGNNPGVDDRNTNAAVQPLYNLTRSDWWLHHINKCDEFPPEPGNFLELPVNGTFTVEHAVNRAFTTTITSNPSIGTYGDGKDHPDFGLSRDGKNPGSDCISEPNMHTQNETMAAGTAFAISYTSNLAEVTPENLVVFTVLYNTPWKRLATYHVPDLPPCPPGGCICAHGWVPNACGEPNMYMLGYRCNVTGTVASHVHRLQLPAKPPLWCELNNRECVNGSKQMIFWNQADGNNVKVSGLDKFGFNKFPGYSMKMGYGNGAQTDIFTA</sequence>
<comment type="caution">
    <text evidence="12">The sequence shown here is derived from an EMBL/GenBank/DDBJ whole genome shotgun (WGS) entry which is preliminary data.</text>
</comment>
<proteinExistence type="inferred from homology"/>
<evidence type="ECO:0000256" key="2">
    <source>
        <dbReference type="ARBA" id="ARBA00004613"/>
    </source>
</evidence>
<dbReference type="OrthoDB" id="2019572at2759"/>
<dbReference type="Proteomes" id="UP000567179">
    <property type="component" value="Unassembled WGS sequence"/>
</dbReference>
<evidence type="ECO:0000256" key="5">
    <source>
        <dbReference type="ARBA" id="ARBA00022729"/>
    </source>
</evidence>
<comment type="similarity">
    <text evidence="11">Belongs to the polysaccharide monooxygenase AA14 family.</text>
</comment>
<evidence type="ECO:0000256" key="11">
    <source>
        <dbReference type="ARBA" id="ARBA00046340"/>
    </source>
</evidence>
<keyword evidence="9" id="KW-1015">Disulfide bond</keyword>
<protein>
    <submittedName>
        <fullName evidence="12">Uncharacterized protein</fullName>
    </submittedName>
</protein>